<organism evidence="3 4">
    <name type="scientific">Pristionchus mayeri</name>
    <dbReference type="NCBI Taxonomy" id="1317129"/>
    <lineage>
        <taxon>Eukaryota</taxon>
        <taxon>Metazoa</taxon>
        <taxon>Ecdysozoa</taxon>
        <taxon>Nematoda</taxon>
        <taxon>Chromadorea</taxon>
        <taxon>Rhabditida</taxon>
        <taxon>Rhabditina</taxon>
        <taxon>Diplogasteromorpha</taxon>
        <taxon>Diplogasteroidea</taxon>
        <taxon>Neodiplogasteridae</taxon>
        <taxon>Pristionchus</taxon>
    </lineage>
</organism>
<gene>
    <name evidence="3" type="ORF">PMAYCL1PPCAC_19771</name>
</gene>
<keyword evidence="4" id="KW-1185">Reference proteome</keyword>
<reference evidence="4" key="1">
    <citation type="submission" date="2022-10" db="EMBL/GenBank/DDBJ databases">
        <title>Genome assembly of Pristionchus species.</title>
        <authorList>
            <person name="Yoshida K."/>
            <person name="Sommer R.J."/>
        </authorList>
    </citation>
    <scope>NUCLEOTIDE SEQUENCE [LARGE SCALE GENOMIC DNA]</scope>
    <source>
        <strain evidence="4">RS5460</strain>
    </source>
</reference>
<accession>A0AAN5I3G5</accession>
<name>A0AAN5I3G5_9BILA</name>
<protein>
    <submittedName>
        <fullName evidence="3">Uncharacterized protein</fullName>
    </submittedName>
</protein>
<proteinExistence type="predicted"/>
<keyword evidence="2" id="KW-0472">Membrane</keyword>
<feature type="non-terminal residue" evidence="3">
    <location>
        <position position="1"/>
    </location>
</feature>
<keyword evidence="2" id="KW-1133">Transmembrane helix</keyword>
<evidence type="ECO:0000313" key="4">
    <source>
        <dbReference type="Proteomes" id="UP001328107"/>
    </source>
</evidence>
<dbReference type="Proteomes" id="UP001328107">
    <property type="component" value="Unassembled WGS sequence"/>
</dbReference>
<comment type="caution">
    <text evidence="3">The sequence shown here is derived from an EMBL/GenBank/DDBJ whole genome shotgun (WGS) entry which is preliminary data.</text>
</comment>
<dbReference type="AlphaFoldDB" id="A0AAN5I3G5"/>
<sequence length="109" mass="11899">HSRLFPSSRVVASSAPPLRSERSLISVMIDGLLYAAAAIGASFLALTCLGGGNSSKHSHYSSMDRAPDERESRKGLTVIEAENINADVKAKSIEDEKKEVRRRQAREFV</sequence>
<feature type="region of interest" description="Disordered" evidence="1">
    <location>
        <begin position="54"/>
        <end position="73"/>
    </location>
</feature>
<feature type="transmembrane region" description="Helical" evidence="2">
    <location>
        <begin position="32"/>
        <end position="52"/>
    </location>
</feature>
<evidence type="ECO:0000313" key="3">
    <source>
        <dbReference type="EMBL" id="GMR49576.1"/>
    </source>
</evidence>
<evidence type="ECO:0000256" key="1">
    <source>
        <dbReference type="SAM" id="MobiDB-lite"/>
    </source>
</evidence>
<evidence type="ECO:0000256" key="2">
    <source>
        <dbReference type="SAM" id="Phobius"/>
    </source>
</evidence>
<dbReference type="EMBL" id="BTRK01000004">
    <property type="protein sequence ID" value="GMR49576.1"/>
    <property type="molecule type" value="Genomic_DNA"/>
</dbReference>
<feature type="non-terminal residue" evidence="3">
    <location>
        <position position="109"/>
    </location>
</feature>
<keyword evidence="2" id="KW-0812">Transmembrane</keyword>